<reference evidence="2" key="3">
    <citation type="submission" date="2018-08" db="UniProtKB">
        <authorList>
            <consortium name="EnsemblPlants"/>
        </authorList>
    </citation>
    <scope>IDENTIFICATION</scope>
    <source>
        <strain evidence="2">cv. Bd21</strain>
    </source>
</reference>
<evidence type="ECO:0000313" key="2">
    <source>
        <dbReference type="EnsemblPlants" id="KQJ83626"/>
    </source>
</evidence>
<dbReference type="HOGENOM" id="CLU_089778_0_0_1"/>
<dbReference type="Gramene" id="KQJ83626">
    <property type="protein sequence ID" value="KQJ83626"/>
    <property type="gene ID" value="BRADI_5g15880v3"/>
</dbReference>
<protein>
    <submittedName>
        <fullName evidence="1 2">Uncharacterized protein</fullName>
    </submittedName>
</protein>
<reference evidence="1 2" key="1">
    <citation type="journal article" date="2010" name="Nature">
        <title>Genome sequencing and analysis of the model grass Brachypodium distachyon.</title>
        <authorList>
            <consortium name="International Brachypodium Initiative"/>
        </authorList>
    </citation>
    <scope>NUCLEOTIDE SEQUENCE [LARGE SCALE GENOMIC DNA]</scope>
    <source>
        <strain evidence="1 2">Bd21</strain>
    </source>
</reference>
<dbReference type="AlphaFoldDB" id="I1IZQ6"/>
<gene>
    <name evidence="1" type="ORF">BRADI_5g15880v3</name>
</gene>
<dbReference type="Proteomes" id="UP000008810">
    <property type="component" value="Chromosome 5"/>
</dbReference>
<reference evidence="1" key="2">
    <citation type="submission" date="2017-06" db="EMBL/GenBank/DDBJ databases">
        <title>WGS assembly of Brachypodium distachyon.</title>
        <authorList>
            <consortium name="The International Brachypodium Initiative"/>
            <person name="Lucas S."/>
            <person name="Harmon-Smith M."/>
            <person name="Lail K."/>
            <person name="Tice H."/>
            <person name="Grimwood J."/>
            <person name="Bruce D."/>
            <person name="Barry K."/>
            <person name="Shu S."/>
            <person name="Lindquist E."/>
            <person name="Wang M."/>
            <person name="Pitluck S."/>
            <person name="Vogel J.P."/>
            <person name="Garvin D.F."/>
            <person name="Mockler T.C."/>
            <person name="Schmutz J."/>
            <person name="Rokhsar D."/>
            <person name="Bevan M.W."/>
        </authorList>
    </citation>
    <scope>NUCLEOTIDE SEQUENCE</scope>
    <source>
        <strain evidence="1">Bd21</strain>
    </source>
</reference>
<dbReference type="EnsemblPlants" id="KQJ83626">
    <property type="protein sequence ID" value="KQJ83626"/>
    <property type="gene ID" value="BRADI_5g15880v3"/>
</dbReference>
<sequence>MDIAVISSLEDAEGITAGRDIDQVSLQINIDTPLKDAADIKCKTRAGTLGFPVVNPELLDCKCVAKNELEKKFDLMLKQWMRYCENEMNAVDLLIATVKQNLAIPADNVPPHGPPLAERIRGIHQCIYLESLCGPHPSYDYGAPPPGFQPPYGTQEQRLRARQREEESQRAWWNVNLSFLEAKKKALETRLVFLRRRSEPSWTMP</sequence>
<organism evidence="1">
    <name type="scientific">Brachypodium distachyon</name>
    <name type="common">Purple false brome</name>
    <name type="synonym">Trachynia distachya</name>
    <dbReference type="NCBI Taxonomy" id="15368"/>
    <lineage>
        <taxon>Eukaryota</taxon>
        <taxon>Viridiplantae</taxon>
        <taxon>Streptophyta</taxon>
        <taxon>Embryophyta</taxon>
        <taxon>Tracheophyta</taxon>
        <taxon>Spermatophyta</taxon>
        <taxon>Magnoliopsida</taxon>
        <taxon>Liliopsida</taxon>
        <taxon>Poales</taxon>
        <taxon>Poaceae</taxon>
        <taxon>BOP clade</taxon>
        <taxon>Pooideae</taxon>
        <taxon>Stipodae</taxon>
        <taxon>Brachypodieae</taxon>
        <taxon>Brachypodium</taxon>
    </lineage>
</organism>
<dbReference type="OrthoDB" id="675750at2759"/>
<evidence type="ECO:0000313" key="1">
    <source>
        <dbReference type="EMBL" id="KQJ83626.1"/>
    </source>
</evidence>
<proteinExistence type="predicted"/>
<name>I1IZQ6_BRADI</name>
<dbReference type="OMA" id="CKFDARV"/>
<evidence type="ECO:0000313" key="3">
    <source>
        <dbReference type="Proteomes" id="UP000008810"/>
    </source>
</evidence>
<dbReference type="FunCoup" id="I1IZQ6">
    <property type="interactions" value="235"/>
</dbReference>
<accession>I1IZQ6</accession>
<keyword evidence="3" id="KW-1185">Reference proteome</keyword>
<dbReference type="InParanoid" id="I1IZQ6"/>
<dbReference type="EMBL" id="CM000884">
    <property type="protein sequence ID" value="KQJ83626.1"/>
    <property type="molecule type" value="Genomic_DNA"/>
</dbReference>
<dbReference type="eggNOG" id="ENOG502R4BV">
    <property type="taxonomic scope" value="Eukaryota"/>
</dbReference>